<dbReference type="InterPro" id="IPR050834">
    <property type="entry name" value="Glycosyltransf_2"/>
</dbReference>
<dbReference type="SUPFAM" id="SSF53448">
    <property type="entry name" value="Nucleotide-diphospho-sugar transferases"/>
    <property type="match status" value="1"/>
</dbReference>
<dbReference type="Gene3D" id="3.90.550.10">
    <property type="entry name" value="Spore Coat Polysaccharide Biosynthesis Protein SpsA, Chain A"/>
    <property type="match status" value="1"/>
</dbReference>
<dbReference type="InterPro" id="IPR029044">
    <property type="entry name" value="Nucleotide-diphossugar_trans"/>
</dbReference>
<dbReference type="Gene3D" id="3.40.50.2000">
    <property type="entry name" value="Glycogen Phosphorylase B"/>
    <property type="match status" value="2"/>
</dbReference>
<dbReference type="AlphaFoldDB" id="A0A2K9NLG9"/>
<protein>
    <recommendedName>
        <fullName evidence="2">Glycosyltransferase 2-like domain-containing protein</fullName>
    </recommendedName>
</protein>
<name>A0A2K9NLG9_9PROT</name>
<dbReference type="Proteomes" id="UP000234752">
    <property type="component" value="Plasmid unnamed3"/>
</dbReference>
<gene>
    <name evidence="3" type="ORF">C0V82_26275</name>
</gene>
<evidence type="ECO:0000256" key="1">
    <source>
        <dbReference type="SAM" id="MobiDB-lite"/>
    </source>
</evidence>
<feature type="region of interest" description="Disordered" evidence="1">
    <location>
        <begin position="1"/>
        <end position="20"/>
    </location>
</feature>
<dbReference type="PANTHER" id="PTHR43685:SF2">
    <property type="entry name" value="GLYCOSYLTRANSFERASE 2-LIKE DOMAIN-CONTAINING PROTEIN"/>
    <property type="match status" value="1"/>
</dbReference>
<dbReference type="PANTHER" id="PTHR43685">
    <property type="entry name" value="GLYCOSYLTRANSFERASE"/>
    <property type="match status" value="1"/>
</dbReference>
<proteinExistence type="predicted"/>
<keyword evidence="4" id="KW-1185">Reference proteome</keyword>
<keyword evidence="3" id="KW-0614">Plasmid</keyword>
<dbReference type="CDD" id="cd06433">
    <property type="entry name" value="GT_2_WfgS_like"/>
    <property type="match status" value="1"/>
</dbReference>
<feature type="compositionally biased region" description="Basic residues" evidence="1">
    <location>
        <begin position="8"/>
        <end position="20"/>
    </location>
</feature>
<dbReference type="SUPFAM" id="SSF53756">
    <property type="entry name" value="UDP-Glycosyltransferase/glycogen phosphorylase"/>
    <property type="match status" value="1"/>
</dbReference>
<geneLocation type="plasmid" evidence="3 4">
    <name>unnamed3</name>
</geneLocation>
<evidence type="ECO:0000259" key="2">
    <source>
        <dbReference type="Pfam" id="PF00535"/>
    </source>
</evidence>
<dbReference type="Pfam" id="PF13692">
    <property type="entry name" value="Glyco_trans_1_4"/>
    <property type="match status" value="1"/>
</dbReference>
<dbReference type="InterPro" id="IPR001173">
    <property type="entry name" value="Glyco_trans_2-like"/>
</dbReference>
<dbReference type="Pfam" id="PF00535">
    <property type="entry name" value="Glycos_transf_2"/>
    <property type="match status" value="1"/>
</dbReference>
<accession>A0A2K9NLG9</accession>
<sequence>MKEARTASVRKKGKAIVRDKHAHKKRRQLHALTLPRSLWRAAAQAVLRNWTGDTIRMLFTDPQPSDLARFWDCLRPFLRGRSVQIFACFSNEVKRRTVLGMLADSGMPLHGVTQTPAQFLRQSCLSLSFADISLEHPVAWHALQPVLDRIMEKGVVLARIDTVMAHPAYLVRDWPLRFLTKQSVGVLFEREGERPTVPVHPDPAQIRHWQRDPFKASATVRAEERRRSIAQRWPWRSPAVTLPASLPDGKPWPRITVVTPSYNQGAFIEETILSVLNQAYPNLEYIVVDGASTDGTGAVLERYRHRLDHCIIERDRGQSEAINKGLSRATGEIITWLNSDDMLAEGALAAVAMAFHTSGAEMVSGICVLQQDGRQIGRHMAACQDGTLPLIDLLDLDTGWLAGEFFCQPEVFFRRSLWERAGGMVREDLFYSMDYELWVRFAQVGARLHTIGRPLALFRVHADQKTFDPANYRPELTRVSGEFAKPDTPASRPVRPPVDYGHRMRFAIINDVGPRYGAGLAMARIGDSIRRAGHEAAIRAFSSTELPEKTKPHVVEAMLEWLDIYRPDCVLIGNLHRAEVDPGFIAKVAAKYATIWVAHDVWPVTGRCAYTGGCRNYRNGQGCDAACPTPEQYPSLPPDGIAPAFADKHALLTGPEAPTLLAASNWMAGFLRSAFIRKPPADRPGIETFRLGLDTARFRPVDRRTARQLLRLPEDRFIVMFGACDVNDPRKGGSHLRDALHAIRDLNPLLLAVGATPSDAVRQGLDVRATGYVASRDYLALLYSAADVFVGASIEEAFGQVFIEAAACGTPSIGYAIGGVKEAILDGVTGLLSWQIGPQHLEACLRRLHDDPDYRRALGCWARLHAENHWSLESAYRQLFGVLQRLGWVEQFDMPHRIHMPPLPY</sequence>
<reference evidence="3 4" key="1">
    <citation type="submission" date="2017-12" db="EMBL/GenBank/DDBJ databases">
        <title>Genomes of bacteria within cyanobacterial aggregates.</title>
        <authorList>
            <person name="Cai H."/>
        </authorList>
    </citation>
    <scope>NUCLEOTIDE SEQUENCE [LARGE SCALE GENOMIC DNA]</scope>
    <source>
        <strain evidence="3 4">TH16</strain>
        <plasmid evidence="3 4">unnamed3</plasmid>
    </source>
</reference>
<dbReference type="KEGG" id="ncb:C0V82_26275"/>
<evidence type="ECO:0000313" key="4">
    <source>
        <dbReference type="Proteomes" id="UP000234752"/>
    </source>
</evidence>
<organism evidence="3 4">
    <name type="scientific">Niveispirillum cyanobacteriorum</name>
    <dbReference type="NCBI Taxonomy" id="1612173"/>
    <lineage>
        <taxon>Bacteria</taxon>
        <taxon>Pseudomonadati</taxon>
        <taxon>Pseudomonadota</taxon>
        <taxon>Alphaproteobacteria</taxon>
        <taxon>Rhodospirillales</taxon>
        <taxon>Azospirillaceae</taxon>
        <taxon>Niveispirillum</taxon>
    </lineage>
</organism>
<evidence type="ECO:0000313" key="3">
    <source>
        <dbReference type="EMBL" id="AUN33919.1"/>
    </source>
</evidence>
<dbReference type="EMBL" id="CP025615">
    <property type="protein sequence ID" value="AUN33919.1"/>
    <property type="molecule type" value="Genomic_DNA"/>
</dbReference>
<feature type="domain" description="Glycosyltransferase 2-like" evidence="2">
    <location>
        <begin position="256"/>
        <end position="379"/>
    </location>
</feature>